<sequence>MNKGRGDLDQLGGDERLAREWLGGLTLNPALPASVLTRLLTVEELPAYSSSWLARCPLDRERTAVLVAAPRIDHRLQAVENPTADVDVLARLARDPEPRVRFVYAAIAGDFGRRVPEGVPEVLAGDSEARVRRMATQWDLPVAVRARLAEDEDALVRASALTADLWPRLSAAVREALLADPEPRVRDAVAQLFPPEPVPRAEPDERVQDPDPFVRSRAAQDPEVPTALALRLAEDPDDSVRLSLSMREDLTEEQRSAVAYVVPNGYHTPPRWIVERGHQPDIARRAAASGHVLLRRSIAMQRHLPADVVDRLAEDEDFFVKLTLCQSCQEAPHALVLEMYAHWHGLKWTLVRSHPNFAKPGLARFVDHPDARLRRAALDDPEAGPELVLRLIDDPEVGWWALRDPRLPSQELNQRLNVPDSARNAAANPALPPETMHRLLDLSGVANPAGSH</sequence>
<dbReference type="RefSeq" id="WP_381330245.1">
    <property type="nucleotide sequence ID" value="NZ_JBHTMM010000079.1"/>
</dbReference>
<organism evidence="1 2">
    <name type="scientific">Streptomyces kaempferi</name>
    <dbReference type="NCBI Taxonomy" id="333725"/>
    <lineage>
        <taxon>Bacteria</taxon>
        <taxon>Bacillati</taxon>
        <taxon>Actinomycetota</taxon>
        <taxon>Actinomycetes</taxon>
        <taxon>Kitasatosporales</taxon>
        <taxon>Streptomycetaceae</taxon>
        <taxon>Streptomyces</taxon>
    </lineage>
</organism>
<keyword evidence="2" id="KW-1185">Reference proteome</keyword>
<comment type="caution">
    <text evidence="1">The sequence shown here is derived from an EMBL/GenBank/DDBJ whole genome shotgun (WGS) entry which is preliminary data.</text>
</comment>
<evidence type="ECO:0008006" key="3">
    <source>
        <dbReference type="Google" id="ProtNLM"/>
    </source>
</evidence>
<evidence type="ECO:0000313" key="2">
    <source>
        <dbReference type="Proteomes" id="UP001597058"/>
    </source>
</evidence>
<dbReference type="SUPFAM" id="SSF48371">
    <property type="entry name" value="ARM repeat"/>
    <property type="match status" value="1"/>
</dbReference>
<protein>
    <recommendedName>
        <fullName evidence="3">Leucine rich repeat variant</fullName>
    </recommendedName>
</protein>
<dbReference type="Gene3D" id="1.25.10.10">
    <property type="entry name" value="Leucine-rich Repeat Variant"/>
    <property type="match status" value="1"/>
</dbReference>
<gene>
    <name evidence="1" type="ORF">ACFQ5X_37155</name>
</gene>
<dbReference type="EMBL" id="JBHTMM010000079">
    <property type="protein sequence ID" value="MFD1311421.1"/>
    <property type="molecule type" value="Genomic_DNA"/>
</dbReference>
<proteinExistence type="predicted"/>
<dbReference type="Proteomes" id="UP001597058">
    <property type="component" value="Unassembled WGS sequence"/>
</dbReference>
<dbReference type="InterPro" id="IPR011989">
    <property type="entry name" value="ARM-like"/>
</dbReference>
<dbReference type="InterPro" id="IPR016024">
    <property type="entry name" value="ARM-type_fold"/>
</dbReference>
<evidence type="ECO:0000313" key="1">
    <source>
        <dbReference type="EMBL" id="MFD1311421.1"/>
    </source>
</evidence>
<accession>A0ABW3XP88</accession>
<name>A0ABW3XP88_9ACTN</name>
<reference evidence="2" key="1">
    <citation type="journal article" date="2019" name="Int. J. Syst. Evol. Microbiol.">
        <title>The Global Catalogue of Microorganisms (GCM) 10K type strain sequencing project: providing services to taxonomists for standard genome sequencing and annotation.</title>
        <authorList>
            <consortium name="The Broad Institute Genomics Platform"/>
            <consortium name="The Broad Institute Genome Sequencing Center for Infectious Disease"/>
            <person name="Wu L."/>
            <person name="Ma J."/>
        </authorList>
    </citation>
    <scope>NUCLEOTIDE SEQUENCE [LARGE SCALE GENOMIC DNA]</scope>
    <source>
        <strain evidence="2">CGMCC 4.7020</strain>
    </source>
</reference>